<feature type="transmembrane region" description="Helical" evidence="1">
    <location>
        <begin position="6"/>
        <end position="23"/>
    </location>
</feature>
<name>A0ABV8FKI4_9ACTN</name>
<dbReference type="Proteomes" id="UP001595847">
    <property type="component" value="Unassembled WGS sequence"/>
</dbReference>
<dbReference type="RefSeq" id="WP_378531439.1">
    <property type="nucleotide sequence ID" value="NZ_JBHSBH010000005.1"/>
</dbReference>
<organism evidence="2 3">
    <name type="scientific">Nocardiopsis sediminis</name>
    <dbReference type="NCBI Taxonomy" id="1778267"/>
    <lineage>
        <taxon>Bacteria</taxon>
        <taxon>Bacillati</taxon>
        <taxon>Actinomycetota</taxon>
        <taxon>Actinomycetes</taxon>
        <taxon>Streptosporangiales</taxon>
        <taxon>Nocardiopsidaceae</taxon>
        <taxon>Nocardiopsis</taxon>
    </lineage>
</organism>
<proteinExistence type="predicted"/>
<gene>
    <name evidence="2" type="ORF">ACFOVU_08165</name>
</gene>
<evidence type="ECO:0000313" key="3">
    <source>
        <dbReference type="Proteomes" id="UP001595847"/>
    </source>
</evidence>
<keyword evidence="3" id="KW-1185">Reference proteome</keyword>
<feature type="transmembrane region" description="Helical" evidence="1">
    <location>
        <begin position="30"/>
        <end position="49"/>
    </location>
</feature>
<reference evidence="3" key="1">
    <citation type="journal article" date="2019" name="Int. J. Syst. Evol. Microbiol.">
        <title>The Global Catalogue of Microorganisms (GCM) 10K type strain sequencing project: providing services to taxonomists for standard genome sequencing and annotation.</title>
        <authorList>
            <consortium name="The Broad Institute Genomics Platform"/>
            <consortium name="The Broad Institute Genome Sequencing Center for Infectious Disease"/>
            <person name="Wu L."/>
            <person name="Ma J."/>
        </authorList>
    </citation>
    <scope>NUCLEOTIDE SEQUENCE [LARGE SCALE GENOMIC DNA]</scope>
    <source>
        <strain evidence="3">TBRC 1826</strain>
    </source>
</reference>
<protein>
    <recommendedName>
        <fullName evidence="4">Membrane protein YmcC</fullName>
    </recommendedName>
</protein>
<feature type="transmembrane region" description="Helical" evidence="1">
    <location>
        <begin position="114"/>
        <end position="135"/>
    </location>
</feature>
<evidence type="ECO:0000313" key="2">
    <source>
        <dbReference type="EMBL" id="MFC3995884.1"/>
    </source>
</evidence>
<evidence type="ECO:0000256" key="1">
    <source>
        <dbReference type="SAM" id="Phobius"/>
    </source>
</evidence>
<accession>A0ABV8FKI4</accession>
<feature type="transmembrane region" description="Helical" evidence="1">
    <location>
        <begin position="147"/>
        <end position="170"/>
    </location>
</feature>
<evidence type="ECO:0008006" key="4">
    <source>
        <dbReference type="Google" id="ProtNLM"/>
    </source>
</evidence>
<dbReference type="EMBL" id="JBHSBH010000005">
    <property type="protein sequence ID" value="MFC3995884.1"/>
    <property type="molecule type" value="Genomic_DNA"/>
</dbReference>
<keyword evidence="1" id="KW-0812">Transmembrane</keyword>
<comment type="caution">
    <text evidence="2">The sequence shown here is derived from an EMBL/GenBank/DDBJ whole genome shotgun (WGS) entry which is preliminary data.</text>
</comment>
<feature type="transmembrane region" description="Helical" evidence="1">
    <location>
        <begin position="61"/>
        <end position="79"/>
    </location>
</feature>
<keyword evidence="1" id="KW-0472">Membrane</keyword>
<keyword evidence="1" id="KW-1133">Transmembrane helix</keyword>
<sequence length="187" mass="19818">MILTCEVMFWVLVAGGLAARYLLRARRLSTALLLSVPVLDVVLLAVIAVHLGSGGTADPGHGLGALYLGFTVAYGHPMIRWADARFARRFADGPAPVKPPKHGRPAARREAAGWLRCTAACAIGAATLAALLLWVDAPPRTAALNGFFTPLAIIMFWNTVITAWGIVAALTTRKTAEGEPAKATQPR</sequence>